<evidence type="ECO:0000256" key="1">
    <source>
        <dbReference type="SAM" id="MobiDB-lite"/>
    </source>
</evidence>
<feature type="compositionally biased region" description="Polar residues" evidence="1">
    <location>
        <begin position="199"/>
        <end position="235"/>
    </location>
</feature>
<dbReference type="OrthoDB" id="10606902at2759"/>
<keyword evidence="3" id="KW-1185">Reference proteome</keyword>
<dbReference type="EMBL" id="KN838625">
    <property type="protein sequence ID" value="KIK00457.1"/>
    <property type="molecule type" value="Genomic_DNA"/>
</dbReference>
<evidence type="ECO:0000313" key="2">
    <source>
        <dbReference type="EMBL" id="KIK00457.1"/>
    </source>
</evidence>
<sequence>MAPYRFHNAKSTGTEDRESRLSCPLPSTSNFVCQPQSPLKFEPSPDETVDSSVCGEQEISIQVDAYYWVPYGVSQSTPTGHSSPVRSSPPPTPTPSYPRHTQSMLSKNDSLMGYPKQPSGASQMTPTGHSRPIRSSLSKNGSSIGTDHFRRWMEAHEKRDAWQESEDRHFFEEADRDRVNTLEAWPGFAQWLAQRDSRPQSPQSFHQPTSQSQCPSRKNLTSPTSLPRSQATLNPRSARRAQCAHRIACQLTRELAALDSIRARLRRRQQKMFRLSLGSG</sequence>
<evidence type="ECO:0000313" key="3">
    <source>
        <dbReference type="Proteomes" id="UP000054477"/>
    </source>
</evidence>
<feature type="region of interest" description="Disordered" evidence="1">
    <location>
        <begin position="1"/>
        <end position="28"/>
    </location>
</feature>
<feature type="compositionally biased region" description="Polar residues" evidence="1">
    <location>
        <begin position="100"/>
        <end position="109"/>
    </location>
</feature>
<organism evidence="2 3">
    <name type="scientific">Laccaria amethystina LaAM-08-1</name>
    <dbReference type="NCBI Taxonomy" id="1095629"/>
    <lineage>
        <taxon>Eukaryota</taxon>
        <taxon>Fungi</taxon>
        <taxon>Dikarya</taxon>
        <taxon>Basidiomycota</taxon>
        <taxon>Agaricomycotina</taxon>
        <taxon>Agaricomycetes</taxon>
        <taxon>Agaricomycetidae</taxon>
        <taxon>Agaricales</taxon>
        <taxon>Agaricineae</taxon>
        <taxon>Hydnangiaceae</taxon>
        <taxon>Laccaria</taxon>
    </lineage>
</organism>
<protein>
    <submittedName>
        <fullName evidence="2">Uncharacterized protein</fullName>
    </submittedName>
</protein>
<dbReference type="Proteomes" id="UP000054477">
    <property type="component" value="Unassembled WGS sequence"/>
</dbReference>
<reference evidence="2 3" key="1">
    <citation type="submission" date="2014-04" db="EMBL/GenBank/DDBJ databases">
        <authorList>
            <consortium name="DOE Joint Genome Institute"/>
            <person name="Kuo A."/>
            <person name="Kohler A."/>
            <person name="Nagy L.G."/>
            <person name="Floudas D."/>
            <person name="Copeland A."/>
            <person name="Barry K.W."/>
            <person name="Cichocki N."/>
            <person name="Veneault-Fourrey C."/>
            <person name="LaButti K."/>
            <person name="Lindquist E.A."/>
            <person name="Lipzen A."/>
            <person name="Lundell T."/>
            <person name="Morin E."/>
            <person name="Murat C."/>
            <person name="Sun H."/>
            <person name="Tunlid A."/>
            <person name="Henrissat B."/>
            <person name="Grigoriev I.V."/>
            <person name="Hibbett D.S."/>
            <person name="Martin F."/>
            <person name="Nordberg H.P."/>
            <person name="Cantor M.N."/>
            <person name="Hua S.X."/>
        </authorList>
    </citation>
    <scope>NUCLEOTIDE SEQUENCE [LARGE SCALE GENOMIC DNA]</scope>
    <source>
        <strain evidence="2 3">LaAM-08-1</strain>
    </source>
</reference>
<feature type="compositionally biased region" description="Polar residues" evidence="1">
    <location>
        <begin position="119"/>
        <end position="145"/>
    </location>
</feature>
<dbReference type="AlphaFoldDB" id="A0A0C9XRX3"/>
<proteinExistence type="predicted"/>
<feature type="region of interest" description="Disordered" evidence="1">
    <location>
        <begin position="194"/>
        <end position="239"/>
    </location>
</feature>
<name>A0A0C9XRX3_9AGAR</name>
<dbReference type="HOGENOM" id="CLU_994227_0_0_1"/>
<feature type="compositionally biased region" description="Pro residues" evidence="1">
    <location>
        <begin position="87"/>
        <end position="96"/>
    </location>
</feature>
<accession>A0A0C9XRX3</accession>
<feature type="region of interest" description="Disordered" evidence="1">
    <location>
        <begin position="75"/>
        <end position="145"/>
    </location>
</feature>
<gene>
    <name evidence="2" type="ORF">K443DRAFT_7658</name>
</gene>
<reference evidence="3" key="2">
    <citation type="submission" date="2015-01" db="EMBL/GenBank/DDBJ databases">
        <title>Evolutionary Origins and Diversification of the Mycorrhizal Mutualists.</title>
        <authorList>
            <consortium name="DOE Joint Genome Institute"/>
            <consortium name="Mycorrhizal Genomics Consortium"/>
            <person name="Kohler A."/>
            <person name="Kuo A."/>
            <person name="Nagy L.G."/>
            <person name="Floudas D."/>
            <person name="Copeland A."/>
            <person name="Barry K.W."/>
            <person name="Cichocki N."/>
            <person name="Veneault-Fourrey C."/>
            <person name="LaButti K."/>
            <person name="Lindquist E.A."/>
            <person name="Lipzen A."/>
            <person name="Lundell T."/>
            <person name="Morin E."/>
            <person name="Murat C."/>
            <person name="Riley R."/>
            <person name="Ohm R."/>
            <person name="Sun H."/>
            <person name="Tunlid A."/>
            <person name="Henrissat B."/>
            <person name="Grigoriev I.V."/>
            <person name="Hibbett D.S."/>
            <person name="Martin F."/>
        </authorList>
    </citation>
    <scope>NUCLEOTIDE SEQUENCE [LARGE SCALE GENOMIC DNA]</scope>
    <source>
        <strain evidence="3">LaAM-08-1</strain>
    </source>
</reference>